<name>A0ACB9YSW9_9PEZI</name>
<dbReference type="Proteomes" id="UP001497700">
    <property type="component" value="Unassembled WGS sequence"/>
</dbReference>
<evidence type="ECO:0000313" key="1">
    <source>
        <dbReference type="EMBL" id="KAI4862337.1"/>
    </source>
</evidence>
<protein>
    <submittedName>
        <fullName evidence="1">Uncharacterized protein</fullName>
    </submittedName>
</protein>
<dbReference type="EMBL" id="MU393528">
    <property type="protein sequence ID" value="KAI4862337.1"/>
    <property type="molecule type" value="Genomic_DNA"/>
</dbReference>
<gene>
    <name evidence="1" type="ORF">F4820DRAFT_463709</name>
</gene>
<sequence length="586" mass="64352">MWESCSWKWEIASCVLVLASPLGILATLYPYDGRPLPQLPFKVLVNAILSILSMVLKASLAFLVASCLGQLQWTWFSQGRPIHDLVLYDNARQGPWGSLLLLWTQRFRQPLATLGAVLFILSMGIDPSIQQPIGYYDCSVVINASDALLPRTNMFHDQLDNPTFGRDMESAFSRGIAQLGNGLFPKCITGNCSFTNPYSTLGYYSFCEDSSDEITIDTTYSPDDFPSADFGRSRMMRSITFKSGLPRGVYVMTDIMGYSQLNVTHSVNISTLDTATSAPDIEYKNGAEVAKIDIFYSDYDDFQQPERPERITVKILAGKTVYSDRHIDISTGEAIPGCGNGTSVDSWRCRGYGAATCTIQPCVRVYNATVAAGHLTERLLAHSGNVVWGKDPIGNSGLGIIDTDCLTPQNKRNLADQGYVINETSRWLPYGAISDPEADLLLAQKCLYFMDTGFVSSSGVSIISSYFMGTLTGGGGECGLNGYSLSSFDGSEILKHIHDFGRIDFNRIQETFLNISESLTTYIRINGDENYSEPAVGEISFPSSLAALTILFFIMTASSKTLGRFPAWKASPLPWLICMGLEAQDS</sequence>
<evidence type="ECO:0000313" key="2">
    <source>
        <dbReference type="Proteomes" id="UP001497700"/>
    </source>
</evidence>
<accession>A0ACB9YSW9</accession>
<organism evidence="1 2">
    <name type="scientific">Hypoxylon rubiginosum</name>
    <dbReference type="NCBI Taxonomy" id="110542"/>
    <lineage>
        <taxon>Eukaryota</taxon>
        <taxon>Fungi</taxon>
        <taxon>Dikarya</taxon>
        <taxon>Ascomycota</taxon>
        <taxon>Pezizomycotina</taxon>
        <taxon>Sordariomycetes</taxon>
        <taxon>Xylariomycetidae</taxon>
        <taxon>Xylariales</taxon>
        <taxon>Hypoxylaceae</taxon>
        <taxon>Hypoxylon</taxon>
    </lineage>
</organism>
<reference evidence="1 2" key="1">
    <citation type="journal article" date="2022" name="New Phytol.">
        <title>Ecological generalism drives hyperdiversity of secondary metabolite gene clusters in xylarialean endophytes.</title>
        <authorList>
            <person name="Franco M.E.E."/>
            <person name="Wisecaver J.H."/>
            <person name="Arnold A.E."/>
            <person name="Ju Y.M."/>
            <person name="Slot J.C."/>
            <person name="Ahrendt S."/>
            <person name="Moore L.P."/>
            <person name="Eastman K.E."/>
            <person name="Scott K."/>
            <person name="Konkel Z."/>
            <person name="Mondo S.J."/>
            <person name="Kuo A."/>
            <person name="Hayes R.D."/>
            <person name="Haridas S."/>
            <person name="Andreopoulos B."/>
            <person name="Riley R."/>
            <person name="LaButti K."/>
            <person name="Pangilinan J."/>
            <person name="Lipzen A."/>
            <person name="Amirebrahimi M."/>
            <person name="Yan J."/>
            <person name="Adam C."/>
            <person name="Keymanesh K."/>
            <person name="Ng V."/>
            <person name="Louie K."/>
            <person name="Northen T."/>
            <person name="Drula E."/>
            <person name="Henrissat B."/>
            <person name="Hsieh H.M."/>
            <person name="Youens-Clark K."/>
            <person name="Lutzoni F."/>
            <person name="Miadlikowska J."/>
            <person name="Eastwood D.C."/>
            <person name="Hamelin R.C."/>
            <person name="Grigoriev I.V."/>
            <person name="U'Ren J.M."/>
        </authorList>
    </citation>
    <scope>NUCLEOTIDE SEQUENCE [LARGE SCALE GENOMIC DNA]</scope>
    <source>
        <strain evidence="1 2">CBS 119005</strain>
    </source>
</reference>
<proteinExistence type="predicted"/>
<keyword evidence="2" id="KW-1185">Reference proteome</keyword>
<comment type="caution">
    <text evidence="1">The sequence shown here is derived from an EMBL/GenBank/DDBJ whole genome shotgun (WGS) entry which is preliminary data.</text>
</comment>